<dbReference type="InterPro" id="IPR036640">
    <property type="entry name" value="ABC1_TM_sf"/>
</dbReference>
<evidence type="ECO:0000256" key="3">
    <source>
        <dbReference type="ARBA" id="ARBA00022475"/>
    </source>
</evidence>
<evidence type="ECO:0000313" key="14">
    <source>
        <dbReference type="Proteomes" id="UP000313849"/>
    </source>
</evidence>
<feature type="transmembrane region" description="Helical" evidence="10">
    <location>
        <begin position="255"/>
        <end position="281"/>
    </location>
</feature>
<keyword evidence="5 10" id="KW-0812">Transmembrane</keyword>
<dbReference type="SMART" id="SM00382">
    <property type="entry name" value="AAA"/>
    <property type="match status" value="1"/>
</dbReference>
<dbReference type="PROSITE" id="PS50893">
    <property type="entry name" value="ABC_TRANSPORTER_2"/>
    <property type="match status" value="1"/>
</dbReference>
<accession>A0A5C5BG38</accession>
<feature type="transmembrane region" description="Helical" evidence="10">
    <location>
        <begin position="170"/>
        <end position="190"/>
    </location>
</feature>
<evidence type="ECO:0000256" key="8">
    <source>
        <dbReference type="ARBA" id="ARBA00022989"/>
    </source>
</evidence>
<keyword evidence="6" id="KW-0547">Nucleotide-binding</keyword>
<keyword evidence="3" id="KW-1003">Cell membrane</keyword>
<dbReference type="GO" id="GO:0005524">
    <property type="term" value="F:ATP binding"/>
    <property type="evidence" value="ECO:0007669"/>
    <property type="project" value="UniProtKB-KW"/>
</dbReference>
<dbReference type="InterPro" id="IPR003593">
    <property type="entry name" value="AAA+_ATPase"/>
</dbReference>
<organism evidence="13 14">
    <name type="scientific">Miniimonas arenae</name>
    <dbReference type="NCBI Taxonomy" id="676201"/>
    <lineage>
        <taxon>Bacteria</taxon>
        <taxon>Bacillati</taxon>
        <taxon>Actinomycetota</taxon>
        <taxon>Actinomycetes</taxon>
        <taxon>Micrococcales</taxon>
        <taxon>Beutenbergiaceae</taxon>
        <taxon>Miniimonas</taxon>
    </lineage>
</organism>
<keyword evidence="4" id="KW-0997">Cell inner membrane</keyword>
<dbReference type="Proteomes" id="UP000313849">
    <property type="component" value="Unassembled WGS sequence"/>
</dbReference>
<protein>
    <submittedName>
        <fullName evidence="13">ABC transporter ATP-binding protein</fullName>
    </submittedName>
</protein>
<dbReference type="InterPro" id="IPR027417">
    <property type="entry name" value="P-loop_NTPase"/>
</dbReference>
<dbReference type="InterPro" id="IPR011527">
    <property type="entry name" value="ABC1_TM_dom"/>
</dbReference>
<dbReference type="GO" id="GO:0005886">
    <property type="term" value="C:plasma membrane"/>
    <property type="evidence" value="ECO:0007669"/>
    <property type="project" value="UniProtKB-SubCell"/>
</dbReference>
<evidence type="ECO:0000256" key="6">
    <source>
        <dbReference type="ARBA" id="ARBA00022741"/>
    </source>
</evidence>
<evidence type="ECO:0000256" key="7">
    <source>
        <dbReference type="ARBA" id="ARBA00022840"/>
    </source>
</evidence>
<dbReference type="PANTHER" id="PTHR43394">
    <property type="entry name" value="ATP-DEPENDENT PERMEASE MDL1, MITOCHONDRIAL"/>
    <property type="match status" value="1"/>
</dbReference>
<dbReference type="AlphaFoldDB" id="A0A5C5BG38"/>
<dbReference type="InterPro" id="IPR039421">
    <property type="entry name" value="Type_1_exporter"/>
</dbReference>
<dbReference type="PROSITE" id="PS50929">
    <property type="entry name" value="ABC_TM1F"/>
    <property type="match status" value="1"/>
</dbReference>
<dbReference type="InterPro" id="IPR003439">
    <property type="entry name" value="ABC_transporter-like_ATP-bd"/>
</dbReference>
<dbReference type="FunFam" id="3.40.50.300:FF:001001">
    <property type="entry name" value="Multidrug ABC transporter ATP-binding protein"/>
    <property type="match status" value="1"/>
</dbReference>
<keyword evidence="9 10" id="KW-0472">Membrane</keyword>
<dbReference type="CDD" id="cd07346">
    <property type="entry name" value="ABC_6TM_exporters"/>
    <property type="match status" value="1"/>
</dbReference>
<evidence type="ECO:0000259" key="12">
    <source>
        <dbReference type="PROSITE" id="PS50929"/>
    </source>
</evidence>
<evidence type="ECO:0000259" key="11">
    <source>
        <dbReference type="PROSITE" id="PS50893"/>
    </source>
</evidence>
<keyword evidence="2" id="KW-0813">Transport</keyword>
<proteinExistence type="predicted"/>
<evidence type="ECO:0000256" key="1">
    <source>
        <dbReference type="ARBA" id="ARBA00004651"/>
    </source>
</evidence>
<reference evidence="13 14" key="1">
    <citation type="submission" date="2019-06" db="EMBL/GenBank/DDBJ databases">
        <title>Draft genome sequence of Miniimonas arenae KCTC 19750T isolated from sea sand.</title>
        <authorList>
            <person name="Park S.-J."/>
        </authorList>
    </citation>
    <scope>NUCLEOTIDE SEQUENCE [LARGE SCALE GENOMIC DNA]</scope>
    <source>
        <strain evidence="13 14">KCTC 19750</strain>
    </source>
</reference>
<dbReference type="EMBL" id="VENP01000002">
    <property type="protein sequence ID" value="TNU77037.1"/>
    <property type="molecule type" value="Genomic_DNA"/>
</dbReference>
<keyword evidence="14" id="KW-1185">Reference proteome</keyword>
<keyword evidence="7 13" id="KW-0067">ATP-binding</keyword>
<feature type="transmembrane region" description="Helical" evidence="10">
    <location>
        <begin position="27"/>
        <end position="49"/>
    </location>
</feature>
<comment type="subcellular location">
    <subcellularLocation>
        <location evidence="1">Cell membrane</location>
        <topology evidence="1">Multi-pass membrane protein</topology>
    </subcellularLocation>
</comment>
<evidence type="ECO:0000256" key="5">
    <source>
        <dbReference type="ARBA" id="ARBA00022692"/>
    </source>
</evidence>
<comment type="caution">
    <text evidence="13">The sequence shown here is derived from an EMBL/GenBank/DDBJ whole genome shotgun (WGS) entry which is preliminary data.</text>
</comment>
<feature type="transmembrane region" description="Helical" evidence="10">
    <location>
        <begin position="77"/>
        <end position="99"/>
    </location>
</feature>
<dbReference type="Pfam" id="PF00664">
    <property type="entry name" value="ABC_membrane"/>
    <property type="match status" value="1"/>
</dbReference>
<dbReference type="PANTHER" id="PTHR43394:SF1">
    <property type="entry name" value="ATP-BINDING CASSETTE SUB-FAMILY B MEMBER 10, MITOCHONDRIAL"/>
    <property type="match status" value="1"/>
</dbReference>
<name>A0A5C5BG38_9MICO</name>
<evidence type="ECO:0000313" key="13">
    <source>
        <dbReference type="EMBL" id="TNU77037.1"/>
    </source>
</evidence>
<gene>
    <name evidence="13" type="ORF">FH969_01440</name>
</gene>
<evidence type="ECO:0000256" key="9">
    <source>
        <dbReference type="ARBA" id="ARBA00023136"/>
    </source>
</evidence>
<evidence type="ECO:0000256" key="10">
    <source>
        <dbReference type="SAM" id="Phobius"/>
    </source>
</evidence>
<feature type="domain" description="ABC transmembrane type-1" evidence="12">
    <location>
        <begin position="34"/>
        <end position="318"/>
    </location>
</feature>
<dbReference type="OrthoDB" id="9806127at2"/>
<evidence type="ECO:0000256" key="4">
    <source>
        <dbReference type="ARBA" id="ARBA00022519"/>
    </source>
</evidence>
<dbReference type="GO" id="GO:0016887">
    <property type="term" value="F:ATP hydrolysis activity"/>
    <property type="evidence" value="ECO:0007669"/>
    <property type="project" value="InterPro"/>
</dbReference>
<sequence length="592" mass="62095">MSAATIAPASELGVLATVRRGLRESPALRRGLGVTLLLATLATLGRLVVPFSVQRATDHGLLAAGGVDLGVVLRTTAWAALVLVVASVLSGIANARLFAATEAGLAQLRVAAFRHVHDLAVLTQHAERRGSLTSRVTSDVDTISMFVQWGGITLILSSLQIAAATVAIAWYSWQLAALVWLCLLPMAVVAPRAQRRLTAAFGQVRLRVGAMLSAVSEAVVGAHTIRAYGAADRTARRLVHAVAQHRDAAVRAQTLAALAFSVGVLLSGLALAVVVVAGAFLGIAGELSVGDLLAVLFLVQLFVGPVQNATEVLNELQNAVAGWRRVLSLLETPLAVPPPRRPRPLPDGPLDLELAGVTYAYPDSPPVLHDVSVRLPAGARVAVVGRTGSGKTTIARLLTRLVDPAAGVVRVGGVDLRDVAEEDLRAHVVAVTQEGFLFDTTLARNVAYARPDATREDVVRAVAELGLTDWVETLPLGLDSPVGQRGEQLSAGERQLVALARAHLAGAPVLVLDEATSAVDPATELRTSRALARVVAGRTSVTIAHRLSTAQQADLVVVVDHGRVVEVGPHEELVAADGVYAHLFRSWLVSTT</sequence>
<dbReference type="SUPFAM" id="SSF90123">
    <property type="entry name" value="ABC transporter transmembrane region"/>
    <property type="match status" value="1"/>
</dbReference>
<dbReference type="Gene3D" id="1.20.1560.10">
    <property type="entry name" value="ABC transporter type 1, transmembrane domain"/>
    <property type="match status" value="1"/>
</dbReference>
<keyword evidence="8 10" id="KW-1133">Transmembrane helix</keyword>
<evidence type="ECO:0000256" key="2">
    <source>
        <dbReference type="ARBA" id="ARBA00022448"/>
    </source>
</evidence>
<dbReference type="GO" id="GO:0015421">
    <property type="term" value="F:ABC-type oligopeptide transporter activity"/>
    <property type="evidence" value="ECO:0007669"/>
    <property type="project" value="TreeGrafter"/>
</dbReference>
<dbReference type="Pfam" id="PF00005">
    <property type="entry name" value="ABC_tran"/>
    <property type="match status" value="1"/>
</dbReference>
<dbReference type="Gene3D" id="3.40.50.300">
    <property type="entry name" value="P-loop containing nucleotide triphosphate hydrolases"/>
    <property type="match status" value="1"/>
</dbReference>
<feature type="transmembrane region" description="Helical" evidence="10">
    <location>
        <begin position="143"/>
        <end position="164"/>
    </location>
</feature>
<dbReference type="SUPFAM" id="SSF52540">
    <property type="entry name" value="P-loop containing nucleoside triphosphate hydrolases"/>
    <property type="match status" value="1"/>
</dbReference>
<dbReference type="RefSeq" id="WP_139985602.1">
    <property type="nucleotide sequence ID" value="NZ_VENP01000002.1"/>
</dbReference>
<feature type="domain" description="ABC transporter" evidence="11">
    <location>
        <begin position="352"/>
        <end position="586"/>
    </location>
</feature>